<dbReference type="SUPFAM" id="SSF54626">
    <property type="entry name" value="Chalcone isomerase"/>
    <property type="match status" value="1"/>
</dbReference>
<gene>
    <name evidence="2" type="ORF">FKG95_28455</name>
</gene>
<accession>A0A545SYQ9</accession>
<name>A0A545SYQ9_9PROT</name>
<dbReference type="GO" id="GO:0016872">
    <property type="term" value="F:intramolecular lyase activity"/>
    <property type="evidence" value="ECO:0007669"/>
    <property type="project" value="InterPro"/>
</dbReference>
<evidence type="ECO:0000313" key="2">
    <source>
        <dbReference type="EMBL" id="TQV70097.1"/>
    </source>
</evidence>
<organism evidence="2 3">
    <name type="scientific">Denitrobaculum tricleocarpae</name>
    <dbReference type="NCBI Taxonomy" id="2591009"/>
    <lineage>
        <taxon>Bacteria</taxon>
        <taxon>Pseudomonadati</taxon>
        <taxon>Pseudomonadota</taxon>
        <taxon>Alphaproteobacteria</taxon>
        <taxon>Rhodospirillales</taxon>
        <taxon>Rhodospirillaceae</taxon>
        <taxon>Denitrobaculum</taxon>
    </lineage>
</organism>
<dbReference type="Proteomes" id="UP000315252">
    <property type="component" value="Unassembled WGS sequence"/>
</dbReference>
<dbReference type="Pfam" id="PF16036">
    <property type="entry name" value="Chalcone_3"/>
    <property type="match status" value="1"/>
</dbReference>
<dbReference type="RefSeq" id="WP_142899862.1">
    <property type="nucleotide sequence ID" value="NZ_ML660070.1"/>
</dbReference>
<sequence length="200" mass="23121">MLGDANLRHLQIREAFERTARWLAVTTALLLSLSVHAEAADFEGIPLPDRLDAVDRSFYLTSCGMREVLWYDLYLVSLYTEDRSNDLYRYRSTATPKAVRLEILYDGNVPDQIPSEWRSHLREEISREMFMVLQDLFQEIETNDVVVIAYEPQEGNALYVNGERQAFKPNGDLIHALLDLWLGQEPVSKNLRRLLLSESC</sequence>
<evidence type="ECO:0000259" key="1">
    <source>
        <dbReference type="Pfam" id="PF16036"/>
    </source>
</evidence>
<protein>
    <recommendedName>
        <fullName evidence="1">Chalcone isomerase domain-containing protein</fullName>
    </recommendedName>
</protein>
<dbReference type="EMBL" id="VHSH01000019">
    <property type="protein sequence ID" value="TQV70097.1"/>
    <property type="molecule type" value="Genomic_DNA"/>
</dbReference>
<evidence type="ECO:0000313" key="3">
    <source>
        <dbReference type="Proteomes" id="UP000315252"/>
    </source>
</evidence>
<dbReference type="AlphaFoldDB" id="A0A545SYQ9"/>
<dbReference type="InterPro" id="IPR016087">
    <property type="entry name" value="Chalcone_isomerase"/>
</dbReference>
<dbReference type="OrthoDB" id="7362298at2"/>
<feature type="domain" description="Chalcone isomerase" evidence="1">
    <location>
        <begin position="39"/>
        <end position="196"/>
    </location>
</feature>
<dbReference type="InterPro" id="IPR036298">
    <property type="entry name" value="Chalcone_isomerase_sf"/>
</dbReference>
<reference evidence="2 3" key="1">
    <citation type="submission" date="2019-06" db="EMBL/GenBank/DDBJ databases">
        <title>Whole genome sequence for Rhodospirillaceae sp. R148.</title>
        <authorList>
            <person name="Wang G."/>
        </authorList>
    </citation>
    <scope>NUCLEOTIDE SEQUENCE [LARGE SCALE GENOMIC DNA]</scope>
    <source>
        <strain evidence="2 3">R148</strain>
    </source>
</reference>
<keyword evidence="3" id="KW-1185">Reference proteome</keyword>
<comment type="caution">
    <text evidence="2">The sequence shown here is derived from an EMBL/GenBank/DDBJ whole genome shotgun (WGS) entry which is preliminary data.</text>
</comment>
<proteinExistence type="predicted"/>